<dbReference type="Gene3D" id="3.30.479.20">
    <property type="entry name" value="Elongation factor Ts, dimerisation domain"/>
    <property type="match status" value="1"/>
</dbReference>
<evidence type="ECO:0000256" key="2">
    <source>
        <dbReference type="ARBA" id="ARBA00022768"/>
    </source>
</evidence>
<reference evidence="6 7" key="1">
    <citation type="submission" date="2017-09" db="EMBL/GenBank/DDBJ databases">
        <title>Depth-based differentiation of microbial function through sediment-hosted aquifers and enrichment of novel symbionts in the deep terrestrial subsurface.</title>
        <authorList>
            <person name="Probst A.J."/>
            <person name="Ladd B."/>
            <person name="Jarett J.K."/>
            <person name="Geller-Mcgrath D.E."/>
            <person name="Sieber C.M."/>
            <person name="Emerson J.B."/>
            <person name="Anantharaman K."/>
            <person name="Thomas B.C."/>
            <person name="Malmstrom R."/>
            <person name="Stieglmeier M."/>
            <person name="Klingl A."/>
            <person name="Woyke T."/>
            <person name="Ryan C.M."/>
            <person name="Banfield J.F."/>
        </authorList>
    </citation>
    <scope>NUCLEOTIDE SEQUENCE [LARGE SCALE GENOMIC DNA]</scope>
    <source>
        <strain evidence="6">CG23_combo_of_CG06-09_8_20_14_all_41_10</strain>
    </source>
</reference>
<dbReference type="InterPro" id="IPR036402">
    <property type="entry name" value="EF-Ts_dimer_sf"/>
</dbReference>
<protein>
    <recommendedName>
        <fullName evidence="4">Elongation factor Ts</fullName>
        <shortName evidence="4">EF-Ts</shortName>
    </recommendedName>
</protein>
<evidence type="ECO:0000256" key="3">
    <source>
        <dbReference type="ARBA" id="ARBA00022917"/>
    </source>
</evidence>
<gene>
    <name evidence="4 6" type="primary">tsf</name>
    <name evidence="6" type="ORF">COX21_03125</name>
</gene>
<dbReference type="Gene3D" id="1.10.286.20">
    <property type="match status" value="1"/>
</dbReference>
<dbReference type="InterPro" id="IPR001816">
    <property type="entry name" value="Transl_elong_EFTs/EF1B"/>
</dbReference>
<dbReference type="InterPro" id="IPR014039">
    <property type="entry name" value="Transl_elong_EFTs/EF1B_dimer"/>
</dbReference>
<dbReference type="GO" id="GO:0005737">
    <property type="term" value="C:cytoplasm"/>
    <property type="evidence" value="ECO:0007669"/>
    <property type="project" value="UniProtKB-SubCell"/>
</dbReference>
<keyword evidence="2 4" id="KW-0251">Elongation factor</keyword>
<feature type="domain" description="Translation elongation factor EFTs/EF1B dimerisation" evidence="5">
    <location>
        <begin position="4"/>
        <end position="124"/>
    </location>
</feature>
<sequence>MLTGATVSGYSHLGGRIGVLVSLSEAGKSELATDIAMQVAAANPKYLAPEEVPADEIAKEKEIYREQLLKEGKPEQMIEKIAEGKINKYYSEVCLLKQEFIKDDKKTVEGILGGTKIEKFIRYSL</sequence>
<keyword evidence="3 4" id="KW-0648">Protein biosynthesis</keyword>
<comment type="subcellular location">
    <subcellularLocation>
        <location evidence="4">Cytoplasm</location>
    </subcellularLocation>
</comment>
<evidence type="ECO:0000256" key="4">
    <source>
        <dbReference type="HAMAP-Rule" id="MF_00050"/>
    </source>
</evidence>
<comment type="function">
    <text evidence="4">Associates with the EF-Tu.GDP complex and induces the exchange of GDP to GTP. It remains bound to the aminoacyl-tRNA.EF-Tu.GTP complex up to the GTP hydrolysis stage on the ribosome.</text>
</comment>
<dbReference type="NCBIfam" id="TIGR00116">
    <property type="entry name" value="tsf"/>
    <property type="match status" value="1"/>
</dbReference>
<proteinExistence type="inferred from homology"/>
<dbReference type="PANTHER" id="PTHR11741:SF0">
    <property type="entry name" value="ELONGATION FACTOR TS, MITOCHONDRIAL"/>
    <property type="match status" value="1"/>
</dbReference>
<comment type="caution">
    <text evidence="4">Lacks conserved residue(s) required for the propagation of feature annotation.</text>
</comment>
<dbReference type="FunFam" id="1.10.286.20:FF:000001">
    <property type="entry name" value="Elongation factor Ts"/>
    <property type="match status" value="1"/>
</dbReference>
<dbReference type="Proteomes" id="UP000231408">
    <property type="component" value="Unassembled WGS sequence"/>
</dbReference>
<dbReference type="GO" id="GO:0003746">
    <property type="term" value="F:translation elongation factor activity"/>
    <property type="evidence" value="ECO:0007669"/>
    <property type="project" value="UniProtKB-UniRule"/>
</dbReference>
<dbReference type="EMBL" id="PCSE01000088">
    <property type="protein sequence ID" value="PIP34403.1"/>
    <property type="molecule type" value="Genomic_DNA"/>
</dbReference>
<comment type="caution">
    <text evidence="6">The sequence shown here is derived from an EMBL/GenBank/DDBJ whole genome shotgun (WGS) entry which is preliminary data.</text>
</comment>
<organism evidence="6 7">
    <name type="scientific">Candidatus Falkowbacteria bacterium CG23_combo_of_CG06-09_8_20_14_all_41_10</name>
    <dbReference type="NCBI Taxonomy" id="1974571"/>
    <lineage>
        <taxon>Bacteria</taxon>
        <taxon>Candidatus Falkowiibacteriota</taxon>
    </lineage>
</organism>
<keyword evidence="4" id="KW-0963">Cytoplasm</keyword>
<dbReference type="Pfam" id="PF00889">
    <property type="entry name" value="EF_TS"/>
    <property type="match status" value="1"/>
</dbReference>
<dbReference type="PANTHER" id="PTHR11741">
    <property type="entry name" value="ELONGATION FACTOR TS"/>
    <property type="match status" value="1"/>
</dbReference>
<dbReference type="HAMAP" id="MF_00050">
    <property type="entry name" value="EF_Ts"/>
    <property type="match status" value="1"/>
</dbReference>
<evidence type="ECO:0000259" key="5">
    <source>
        <dbReference type="Pfam" id="PF00889"/>
    </source>
</evidence>
<evidence type="ECO:0000313" key="6">
    <source>
        <dbReference type="EMBL" id="PIP34403.1"/>
    </source>
</evidence>
<name>A0A2G9ZMI3_9BACT</name>
<dbReference type="AlphaFoldDB" id="A0A2G9ZMI3"/>
<evidence type="ECO:0000313" key="7">
    <source>
        <dbReference type="Proteomes" id="UP000231408"/>
    </source>
</evidence>
<accession>A0A2G9ZMI3</accession>
<comment type="similarity">
    <text evidence="1 4">Belongs to the EF-Ts family.</text>
</comment>
<dbReference type="SUPFAM" id="SSF54713">
    <property type="entry name" value="Elongation factor Ts (EF-Ts), dimerisation domain"/>
    <property type="match status" value="1"/>
</dbReference>
<evidence type="ECO:0000256" key="1">
    <source>
        <dbReference type="ARBA" id="ARBA00005532"/>
    </source>
</evidence>